<evidence type="ECO:0000256" key="14">
    <source>
        <dbReference type="PIRNR" id="PIRNR000447"/>
    </source>
</evidence>
<dbReference type="InterPro" id="IPR014031">
    <property type="entry name" value="Ketoacyl_synth_C"/>
</dbReference>
<evidence type="ECO:0000256" key="15">
    <source>
        <dbReference type="PIRSR" id="PIRSR000447-1"/>
    </source>
</evidence>
<sequence>MSRRVAITGMGVISPIGSGLEKFWSAIKEGKCGIDEITAFDTTDFTVKLAGEVKDFDPKEYMDKKEAKRMDRFCQFAIGASQMAIDDSGLDLEKIDSEKIGVVIGSGVGGINTIETEIEKLHKRGPSKVSPFFIPMIISNMASGLVAIRFEAKGVNLSVVSACASGTNAIGESFKKIQSGVCDIMLAGGSEASVTPATVAGFSSMTALCTNNDKNRASIPFDKERSGFVMGEGAGMLVMEEYEHAVARGATIYAEIVGYGATCDAHHMTAPHPEGKGAAGAIAGAIEDAGIEKEKVGYINAHGTSTPYNDKLETLAIKNVFGDYAYNVPVSSTKSMTGHLIGGAGAVEAIATIMALKDGFLPATINYKVPDPECDLDIIPNEGRKADIEYAMSNSLGFGGHNATVLFKRG</sequence>
<evidence type="ECO:0000256" key="3">
    <source>
        <dbReference type="ARBA" id="ARBA00012356"/>
    </source>
</evidence>
<dbReference type="SMART" id="SM00825">
    <property type="entry name" value="PKS_KS"/>
    <property type="match status" value="1"/>
</dbReference>
<evidence type="ECO:0000256" key="10">
    <source>
        <dbReference type="ARBA" id="ARBA00023315"/>
    </source>
</evidence>
<evidence type="ECO:0000256" key="6">
    <source>
        <dbReference type="ARBA" id="ARBA00022679"/>
    </source>
</evidence>
<name>A0A1M6KBP0_9FIRM</name>
<comment type="catalytic activity">
    <reaction evidence="13 14">
        <text>a fatty acyl-[ACP] + malonyl-[ACP] + H(+) = a 3-oxoacyl-[ACP] + holo-[ACP] + CO2</text>
        <dbReference type="Rhea" id="RHEA:22836"/>
        <dbReference type="Rhea" id="RHEA-COMP:9623"/>
        <dbReference type="Rhea" id="RHEA-COMP:9685"/>
        <dbReference type="Rhea" id="RHEA-COMP:9916"/>
        <dbReference type="Rhea" id="RHEA-COMP:14125"/>
        <dbReference type="ChEBI" id="CHEBI:15378"/>
        <dbReference type="ChEBI" id="CHEBI:16526"/>
        <dbReference type="ChEBI" id="CHEBI:64479"/>
        <dbReference type="ChEBI" id="CHEBI:78449"/>
        <dbReference type="ChEBI" id="CHEBI:78776"/>
        <dbReference type="ChEBI" id="CHEBI:138651"/>
    </reaction>
</comment>
<dbReference type="STRING" id="1121476.SAMN02745751_02857"/>
<dbReference type="Pfam" id="PF00109">
    <property type="entry name" value="ketoacyl-synt"/>
    <property type="match status" value="1"/>
</dbReference>
<keyword evidence="10 14" id="KW-0012">Acyltransferase</keyword>
<dbReference type="NCBIfam" id="TIGR03150">
    <property type="entry name" value="fabF"/>
    <property type="match status" value="1"/>
</dbReference>
<keyword evidence="5 14" id="KW-0444">Lipid biosynthesis</keyword>
<dbReference type="Pfam" id="PF02801">
    <property type="entry name" value="Ketoacyl-synt_C"/>
    <property type="match status" value="1"/>
</dbReference>
<evidence type="ECO:0000256" key="9">
    <source>
        <dbReference type="ARBA" id="ARBA00023160"/>
    </source>
</evidence>
<evidence type="ECO:0000256" key="12">
    <source>
        <dbReference type="ARBA" id="ARBA00047318"/>
    </source>
</evidence>
<comment type="similarity">
    <text evidence="2 14 16">Belongs to the thiolase-like superfamily. Beta-ketoacyl-ACP synthases family.</text>
</comment>
<keyword evidence="7" id="KW-0276">Fatty acid metabolism</keyword>
<keyword evidence="9 14" id="KW-0275">Fatty acid biosynthesis</keyword>
<dbReference type="PANTHER" id="PTHR11712">
    <property type="entry name" value="POLYKETIDE SYNTHASE-RELATED"/>
    <property type="match status" value="1"/>
</dbReference>
<comment type="catalytic activity">
    <reaction evidence="12 14">
        <text>(9Z)-hexadecenoyl-[ACP] + malonyl-[ACP] + H(+) = 3-oxo-(11Z)-octadecenoyl-[ACP] + holo-[ACP] + CO2</text>
        <dbReference type="Rhea" id="RHEA:55040"/>
        <dbReference type="Rhea" id="RHEA-COMP:9623"/>
        <dbReference type="Rhea" id="RHEA-COMP:9685"/>
        <dbReference type="Rhea" id="RHEA-COMP:10800"/>
        <dbReference type="Rhea" id="RHEA-COMP:14074"/>
        <dbReference type="ChEBI" id="CHEBI:15378"/>
        <dbReference type="ChEBI" id="CHEBI:16526"/>
        <dbReference type="ChEBI" id="CHEBI:64479"/>
        <dbReference type="ChEBI" id="CHEBI:78449"/>
        <dbReference type="ChEBI" id="CHEBI:83989"/>
        <dbReference type="ChEBI" id="CHEBI:138538"/>
        <dbReference type="EC" id="2.3.1.179"/>
    </reaction>
</comment>
<dbReference type="InterPro" id="IPR020841">
    <property type="entry name" value="PKS_Beta-ketoAc_synthase_dom"/>
</dbReference>
<comment type="function">
    <text evidence="11 14">Involved in the type II fatty acid elongation cycle. Catalyzes the elongation of a wide range of acyl-ACP by the addition of two carbons from malonyl-ACP to an acyl acceptor. Can efficiently catalyze the conversion of palmitoleoyl-ACP (cis-hexadec-9-enoyl-ACP) to cis-vaccenoyl-ACP (cis-octadec-11-enoyl-ACP), an essential step in the thermal regulation of fatty acid composition.</text>
</comment>
<accession>A0A1M6KBP0</accession>
<dbReference type="Proteomes" id="UP000184052">
    <property type="component" value="Unassembled WGS sequence"/>
</dbReference>
<dbReference type="AlphaFoldDB" id="A0A1M6KBP0"/>
<evidence type="ECO:0000256" key="7">
    <source>
        <dbReference type="ARBA" id="ARBA00022832"/>
    </source>
</evidence>
<evidence type="ECO:0000256" key="4">
    <source>
        <dbReference type="ARBA" id="ARBA00014657"/>
    </source>
</evidence>
<dbReference type="InterPro" id="IPR018201">
    <property type="entry name" value="Ketoacyl_synth_AS"/>
</dbReference>
<dbReference type="GO" id="GO:0005829">
    <property type="term" value="C:cytosol"/>
    <property type="evidence" value="ECO:0007669"/>
    <property type="project" value="TreeGrafter"/>
</dbReference>
<dbReference type="Gene3D" id="3.40.47.10">
    <property type="match status" value="2"/>
</dbReference>
<dbReference type="FunFam" id="3.40.47.10:FF:000009">
    <property type="entry name" value="3-oxoacyl-[acyl-carrier-protein] synthase 2"/>
    <property type="match status" value="1"/>
</dbReference>
<dbReference type="PROSITE" id="PS52004">
    <property type="entry name" value="KS3_2"/>
    <property type="match status" value="1"/>
</dbReference>
<evidence type="ECO:0000256" key="2">
    <source>
        <dbReference type="ARBA" id="ARBA00008467"/>
    </source>
</evidence>
<dbReference type="EC" id="2.3.1.179" evidence="3 14"/>
<evidence type="ECO:0000259" key="17">
    <source>
        <dbReference type="PROSITE" id="PS52004"/>
    </source>
</evidence>
<keyword evidence="19" id="KW-1185">Reference proteome</keyword>
<dbReference type="SUPFAM" id="SSF53901">
    <property type="entry name" value="Thiolase-like"/>
    <property type="match status" value="2"/>
</dbReference>
<gene>
    <name evidence="18" type="ORF">SAMN02745751_02857</name>
</gene>
<dbReference type="InterPro" id="IPR017568">
    <property type="entry name" value="3-oxoacyl-ACP_synth-2"/>
</dbReference>
<evidence type="ECO:0000256" key="8">
    <source>
        <dbReference type="ARBA" id="ARBA00023098"/>
    </source>
</evidence>
<evidence type="ECO:0000313" key="19">
    <source>
        <dbReference type="Proteomes" id="UP000184052"/>
    </source>
</evidence>
<dbReference type="UniPathway" id="UPA00094"/>
<comment type="pathway">
    <text evidence="1 14">Lipid metabolism; fatty acid biosynthesis.</text>
</comment>
<evidence type="ECO:0000256" key="11">
    <source>
        <dbReference type="ARBA" id="ARBA00024006"/>
    </source>
</evidence>
<dbReference type="PROSITE" id="PS00606">
    <property type="entry name" value="KS3_1"/>
    <property type="match status" value="1"/>
</dbReference>
<dbReference type="GO" id="GO:0004315">
    <property type="term" value="F:3-oxoacyl-[acyl-carrier-protein] synthase activity"/>
    <property type="evidence" value="ECO:0007669"/>
    <property type="project" value="UniProtKB-UniRule"/>
</dbReference>
<proteinExistence type="inferred from homology"/>
<evidence type="ECO:0000256" key="16">
    <source>
        <dbReference type="RuleBase" id="RU003694"/>
    </source>
</evidence>
<dbReference type="CDD" id="cd00834">
    <property type="entry name" value="KAS_I_II"/>
    <property type="match status" value="1"/>
</dbReference>
<dbReference type="RefSeq" id="WP_073050245.1">
    <property type="nucleotide sequence ID" value="NZ_FQZL01000025.1"/>
</dbReference>
<dbReference type="NCBIfam" id="NF005589">
    <property type="entry name" value="PRK07314.1"/>
    <property type="match status" value="1"/>
</dbReference>
<organism evidence="18 19">
    <name type="scientific">Dethiosulfatibacter aminovorans DSM 17477</name>
    <dbReference type="NCBI Taxonomy" id="1121476"/>
    <lineage>
        <taxon>Bacteria</taxon>
        <taxon>Bacillati</taxon>
        <taxon>Bacillota</taxon>
        <taxon>Tissierellia</taxon>
        <taxon>Dethiosulfatibacter</taxon>
    </lineage>
</organism>
<evidence type="ECO:0000256" key="5">
    <source>
        <dbReference type="ARBA" id="ARBA00022516"/>
    </source>
</evidence>
<reference evidence="18 19" key="1">
    <citation type="submission" date="2016-11" db="EMBL/GenBank/DDBJ databases">
        <authorList>
            <person name="Jaros S."/>
            <person name="Januszkiewicz K."/>
            <person name="Wedrychowicz H."/>
        </authorList>
    </citation>
    <scope>NUCLEOTIDE SEQUENCE [LARGE SCALE GENOMIC DNA]</scope>
    <source>
        <strain evidence="18 19">DSM 17477</strain>
    </source>
</reference>
<dbReference type="PIRSF" id="PIRSF000447">
    <property type="entry name" value="KAS_II"/>
    <property type="match status" value="1"/>
</dbReference>
<dbReference type="PANTHER" id="PTHR11712:SF336">
    <property type="entry name" value="3-OXOACYL-[ACYL-CARRIER-PROTEIN] SYNTHASE, MITOCHONDRIAL"/>
    <property type="match status" value="1"/>
</dbReference>
<feature type="domain" description="Ketosynthase family 3 (KS3)" evidence="17">
    <location>
        <begin position="2"/>
        <end position="409"/>
    </location>
</feature>
<protein>
    <recommendedName>
        <fullName evidence="4 14">3-oxoacyl-[acyl-carrier-protein] synthase 2</fullName>
        <ecNumber evidence="3 14">2.3.1.179</ecNumber>
    </recommendedName>
</protein>
<evidence type="ECO:0000313" key="18">
    <source>
        <dbReference type="EMBL" id="SHJ56371.1"/>
    </source>
</evidence>
<keyword evidence="6 14" id="KW-0808">Transferase</keyword>
<evidence type="ECO:0000256" key="13">
    <source>
        <dbReference type="ARBA" id="ARBA00047659"/>
    </source>
</evidence>
<evidence type="ECO:0000256" key="1">
    <source>
        <dbReference type="ARBA" id="ARBA00005194"/>
    </source>
</evidence>
<dbReference type="InterPro" id="IPR016039">
    <property type="entry name" value="Thiolase-like"/>
</dbReference>
<dbReference type="GO" id="GO:0006633">
    <property type="term" value="P:fatty acid biosynthetic process"/>
    <property type="evidence" value="ECO:0007669"/>
    <property type="project" value="UniProtKB-UniRule"/>
</dbReference>
<dbReference type="InterPro" id="IPR014030">
    <property type="entry name" value="Ketoacyl_synth_N"/>
</dbReference>
<dbReference type="OrthoDB" id="9808669at2"/>
<keyword evidence="8" id="KW-0443">Lipid metabolism</keyword>
<feature type="active site" description="For beta-ketoacyl synthase activity" evidence="15">
    <location>
        <position position="163"/>
    </location>
</feature>
<dbReference type="EMBL" id="FQZL01000025">
    <property type="protein sequence ID" value="SHJ56371.1"/>
    <property type="molecule type" value="Genomic_DNA"/>
</dbReference>
<dbReference type="InterPro" id="IPR000794">
    <property type="entry name" value="Beta-ketoacyl_synthase"/>
</dbReference>